<dbReference type="AlphaFoldDB" id="A0A060R8F2"/>
<dbReference type="Pfam" id="PF12728">
    <property type="entry name" value="HTH_17"/>
    <property type="match status" value="1"/>
</dbReference>
<evidence type="ECO:0000256" key="1">
    <source>
        <dbReference type="SAM" id="MobiDB-lite"/>
    </source>
</evidence>
<dbReference type="InterPro" id="IPR038148">
    <property type="entry name" value="Tn1545/Tn916_Xis"/>
</dbReference>
<protein>
    <submittedName>
        <fullName evidence="3">Putative excisionase</fullName>
    </submittedName>
</protein>
<dbReference type="Gene3D" id="3.90.105.50">
    <property type="match status" value="1"/>
</dbReference>
<dbReference type="GO" id="GO:0003677">
    <property type="term" value="F:DNA binding"/>
    <property type="evidence" value="ECO:0007669"/>
    <property type="project" value="InterPro"/>
</dbReference>
<proteinExistence type="predicted"/>
<sequence length="96" mass="11602">MSENQSVEQRLDTIERLLRGQKSVLTFEEGCEFTGLSKTYMYKLTHRNKIPFFKPHGKNIYFSREELEKWLMRNQTKSTQQKEQEAIDYVARKRRP</sequence>
<dbReference type="OrthoDB" id="597977at2"/>
<dbReference type="Proteomes" id="UP000027616">
    <property type="component" value="Chromosome I"/>
</dbReference>
<dbReference type="HOGENOM" id="CLU_140176_0_3_10"/>
<reference evidence="3 4" key="1">
    <citation type="journal article" date="2015" name="Genome Announc.">
        <title>Complete Genome Sequence of the Novel Leech Symbiont Mucinivorans hirudinis M3T.</title>
        <authorList>
            <person name="Nelson M.C."/>
            <person name="Bomar L."/>
            <person name="Graf J."/>
        </authorList>
    </citation>
    <scope>NUCLEOTIDE SEQUENCE [LARGE SCALE GENOMIC DNA]</scope>
    <source>
        <strain evidence="4">M3</strain>
    </source>
</reference>
<dbReference type="EMBL" id="HG934468">
    <property type="protein sequence ID" value="CDN31766.1"/>
    <property type="molecule type" value="Genomic_DNA"/>
</dbReference>
<evidence type="ECO:0000313" key="3">
    <source>
        <dbReference type="EMBL" id="CDN31766.1"/>
    </source>
</evidence>
<dbReference type="eggNOG" id="COG3311">
    <property type="taxonomic scope" value="Bacteria"/>
</dbReference>
<gene>
    <name evidence="3" type="ORF">BN938_1686</name>
</gene>
<keyword evidence="4" id="KW-1185">Reference proteome</keyword>
<dbReference type="InterPro" id="IPR041657">
    <property type="entry name" value="HTH_17"/>
</dbReference>
<feature type="domain" description="Helix-turn-helix" evidence="2">
    <location>
        <begin position="24"/>
        <end position="74"/>
    </location>
</feature>
<name>A0A060R8F2_9BACT</name>
<dbReference type="NCBIfam" id="TIGR01764">
    <property type="entry name" value="excise"/>
    <property type="match status" value="1"/>
</dbReference>
<feature type="region of interest" description="Disordered" evidence="1">
    <location>
        <begin position="75"/>
        <end position="96"/>
    </location>
</feature>
<evidence type="ECO:0000259" key="2">
    <source>
        <dbReference type="Pfam" id="PF12728"/>
    </source>
</evidence>
<dbReference type="InterPro" id="IPR010093">
    <property type="entry name" value="SinI_DNA-bd"/>
</dbReference>
<accession>A0A060R8F2</accession>
<evidence type="ECO:0000313" key="4">
    <source>
        <dbReference type="Proteomes" id="UP000027616"/>
    </source>
</evidence>
<dbReference type="KEGG" id="rbc:BN938_1686"/>
<dbReference type="STRING" id="1433126.BN938_1686"/>
<organism evidence="3 4">
    <name type="scientific">Mucinivorans hirudinis</name>
    <dbReference type="NCBI Taxonomy" id="1433126"/>
    <lineage>
        <taxon>Bacteria</taxon>
        <taxon>Pseudomonadati</taxon>
        <taxon>Bacteroidota</taxon>
        <taxon>Bacteroidia</taxon>
        <taxon>Bacteroidales</taxon>
        <taxon>Rikenellaceae</taxon>
        <taxon>Mucinivorans</taxon>
    </lineage>
</organism>